<reference evidence="1 2" key="1">
    <citation type="submission" date="2020-08" db="EMBL/GenBank/DDBJ databases">
        <title>Genomic Encyclopedia of Type Strains, Phase IV (KMG-IV): sequencing the most valuable type-strain genomes for metagenomic binning, comparative biology and taxonomic classification.</title>
        <authorList>
            <person name="Goeker M."/>
        </authorList>
    </citation>
    <scope>NUCLEOTIDE SEQUENCE [LARGE SCALE GENOMIC DNA]</scope>
    <source>
        <strain evidence="1 2">DSM 23960</strain>
    </source>
</reference>
<evidence type="ECO:0000313" key="1">
    <source>
        <dbReference type="EMBL" id="MBB4084015.1"/>
    </source>
</evidence>
<keyword evidence="2" id="KW-1185">Reference proteome</keyword>
<dbReference type="InterPro" id="IPR012469">
    <property type="entry name" value="DUF1688"/>
</dbReference>
<comment type="caution">
    <text evidence="1">The sequence shown here is derived from an EMBL/GenBank/DDBJ whole genome shotgun (WGS) entry which is preliminary data.</text>
</comment>
<accession>A0A7W6NQ19</accession>
<gene>
    <name evidence="1" type="ORF">GGR12_002903</name>
</gene>
<dbReference type="AlphaFoldDB" id="A0A7W6NQ19"/>
<dbReference type="Pfam" id="PF07958">
    <property type="entry name" value="DUF1688"/>
    <property type="match status" value="1"/>
</dbReference>
<dbReference type="Proteomes" id="UP000529946">
    <property type="component" value="Unassembled WGS sequence"/>
</dbReference>
<proteinExistence type="predicted"/>
<sequence length="413" mass="44622">MSSSETAQAHGLLHAAAVRDRAHEMLEIGVAGGLDHWRVDLDRLPETARYVASVIRDQYPTLEVPFHARWRHFTVDGVDLWGPLADNIDWPDDAARARTEFDLAIVSVLLDAGSGPGWRYHDAGPDKTLTRSEGLAIASLRMFEAGAFSSTPDDPLRVDAVALTLLSADDLAKGFQVSDANPLVGLEGRAALLRRLGRQCLARPDLFELEDTPRPGGLADVLFAQTDAHHRLPAPAILRLLLEALGPVWQDRLTLGDVDLGDCWRHPAMKRDDATDGLVPIHKLSQWLSYSLVEPLQTAGVDVVDLDGLTGLAEYRNGGLFMDLGVLSLKDPADADKPWPVSDPLVVGWRAMTVALLDRIAPLVRAELGVTAEAMPLASVLEGGTWAAGRRAAAERRQGGGPPLTILSDGTVF</sequence>
<protein>
    <recommendedName>
        <fullName evidence="3">Uracil phosphoribosyltransferase</fullName>
    </recommendedName>
</protein>
<dbReference type="PANTHER" id="PTHR31687:SF3">
    <property type="entry name" value="PROTEIN URG3"/>
    <property type="match status" value="1"/>
</dbReference>
<dbReference type="EMBL" id="JACIDM010000003">
    <property type="protein sequence ID" value="MBB4084015.1"/>
    <property type="molecule type" value="Genomic_DNA"/>
</dbReference>
<dbReference type="RefSeq" id="WP_221212401.1">
    <property type="nucleotide sequence ID" value="NZ_BAAAER010000003.1"/>
</dbReference>
<dbReference type="PANTHER" id="PTHR31687">
    <property type="match status" value="1"/>
</dbReference>
<evidence type="ECO:0000313" key="2">
    <source>
        <dbReference type="Proteomes" id="UP000529946"/>
    </source>
</evidence>
<organism evidence="1 2">
    <name type="scientific">Brevundimonas lenta</name>
    <dbReference type="NCBI Taxonomy" id="424796"/>
    <lineage>
        <taxon>Bacteria</taxon>
        <taxon>Pseudomonadati</taxon>
        <taxon>Pseudomonadota</taxon>
        <taxon>Alphaproteobacteria</taxon>
        <taxon>Caulobacterales</taxon>
        <taxon>Caulobacteraceae</taxon>
        <taxon>Brevundimonas</taxon>
    </lineage>
</organism>
<name>A0A7W6NQ19_9CAUL</name>
<evidence type="ECO:0008006" key="3">
    <source>
        <dbReference type="Google" id="ProtNLM"/>
    </source>
</evidence>